<dbReference type="AlphaFoldDB" id="A0A7W6BVR5"/>
<dbReference type="InterPro" id="IPR036388">
    <property type="entry name" value="WH-like_DNA-bd_sf"/>
</dbReference>
<reference evidence="1 2" key="1">
    <citation type="submission" date="2020-08" db="EMBL/GenBank/DDBJ databases">
        <title>Genomic Encyclopedia of Type Strains, Phase IV (KMG-IV): sequencing the most valuable type-strain genomes for metagenomic binning, comparative biology and taxonomic classification.</title>
        <authorList>
            <person name="Goeker M."/>
        </authorList>
    </citation>
    <scope>NUCLEOTIDE SEQUENCE [LARGE SCALE GENOMIC DNA]</scope>
    <source>
        <strain evidence="1 2">DSM 26189</strain>
    </source>
</reference>
<evidence type="ECO:0000313" key="2">
    <source>
        <dbReference type="Proteomes" id="UP000571950"/>
    </source>
</evidence>
<dbReference type="EMBL" id="JACIDT010000035">
    <property type="protein sequence ID" value="MBB3928779.1"/>
    <property type="molecule type" value="Genomic_DNA"/>
</dbReference>
<organism evidence="1 2">
    <name type="scientific">Sphingobium jiangsuense</name>
    <dbReference type="NCBI Taxonomy" id="870476"/>
    <lineage>
        <taxon>Bacteria</taxon>
        <taxon>Pseudomonadati</taxon>
        <taxon>Pseudomonadota</taxon>
        <taxon>Alphaproteobacteria</taxon>
        <taxon>Sphingomonadales</taxon>
        <taxon>Sphingomonadaceae</taxon>
        <taxon>Sphingobium</taxon>
    </lineage>
</organism>
<comment type="caution">
    <text evidence="1">The sequence shown here is derived from an EMBL/GenBank/DDBJ whole genome shotgun (WGS) entry which is preliminary data.</text>
</comment>
<accession>A0A7W6BVR5</accession>
<sequence>MATREILPLHERAKVVMRMLRRAADRNDVCPGNSVIATAIGAASPSAGANIIAFLESSGMIAVERGRTERIVTISATGKRTRGTITAPAKYRTRHKIVSFEWTSARDDILMEAVANELDFEQAGHLVGTDPEICAARFDELCAAMGRQAA</sequence>
<name>A0A7W6BVR5_9SPHN</name>
<evidence type="ECO:0000313" key="1">
    <source>
        <dbReference type="EMBL" id="MBB3928779.1"/>
    </source>
</evidence>
<keyword evidence="2" id="KW-1185">Reference proteome</keyword>
<gene>
    <name evidence="1" type="ORF">GGR43_004524</name>
</gene>
<dbReference type="Proteomes" id="UP000571950">
    <property type="component" value="Unassembled WGS sequence"/>
</dbReference>
<protein>
    <submittedName>
        <fullName evidence="1">SOS-response transcriptional repressor LexA</fullName>
    </submittedName>
</protein>
<dbReference type="RefSeq" id="WP_188073970.1">
    <property type="nucleotide sequence ID" value="NZ_BSPS01000156.1"/>
</dbReference>
<dbReference type="Gene3D" id="1.10.10.10">
    <property type="entry name" value="Winged helix-like DNA-binding domain superfamily/Winged helix DNA-binding domain"/>
    <property type="match status" value="1"/>
</dbReference>
<proteinExistence type="predicted"/>